<dbReference type="AlphaFoldDB" id="A0A432XCT2"/>
<dbReference type="Pfam" id="PF03960">
    <property type="entry name" value="ArsC"/>
    <property type="match status" value="1"/>
</dbReference>
<dbReference type="InterPro" id="IPR036249">
    <property type="entry name" value="Thioredoxin-like_sf"/>
</dbReference>
<evidence type="ECO:0000313" key="3">
    <source>
        <dbReference type="EMBL" id="RUO46505.1"/>
    </source>
</evidence>
<name>A0A432XCT2_9GAMM</name>
<protein>
    <submittedName>
        <fullName evidence="3">Arsenate reductase</fullName>
    </submittedName>
</protein>
<reference evidence="4" key="1">
    <citation type="journal article" date="2018" name="Front. Microbiol.">
        <title>Genome-Based Analysis Reveals the Taxonomy and Diversity of the Family Idiomarinaceae.</title>
        <authorList>
            <person name="Liu Y."/>
            <person name="Lai Q."/>
            <person name="Shao Z."/>
        </authorList>
    </citation>
    <scope>NUCLEOTIDE SEQUENCE [LARGE SCALE GENOMIC DNA]</scope>
    <source>
        <strain evidence="4">908033</strain>
    </source>
</reference>
<dbReference type="PANTHER" id="PTHR30041">
    <property type="entry name" value="ARSENATE REDUCTASE"/>
    <property type="match status" value="1"/>
</dbReference>
<evidence type="ECO:0000256" key="1">
    <source>
        <dbReference type="ARBA" id="ARBA00007198"/>
    </source>
</evidence>
<accession>A0A432XCT2</accession>
<dbReference type="InterPro" id="IPR006504">
    <property type="entry name" value="Tscrpt_reg_Spx/MgsR"/>
</dbReference>
<dbReference type="PROSITE" id="PS51353">
    <property type="entry name" value="ARSC"/>
    <property type="match status" value="1"/>
</dbReference>
<comment type="similarity">
    <text evidence="1 2">Belongs to the ArsC family.</text>
</comment>
<dbReference type="EMBL" id="PIPU01000007">
    <property type="protein sequence ID" value="RUO46505.1"/>
    <property type="molecule type" value="Genomic_DNA"/>
</dbReference>
<evidence type="ECO:0000313" key="4">
    <source>
        <dbReference type="Proteomes" id="UP000286985"/>
    </source>
</evidence>
<proteinExistence type="inferred from homology"/>
<comment type="caution">
    <text evidence="3">The sequence shown here is derived from an EMBL/GenBank/DDBJ whole genome shotgun (WGS) entry which is preliminary data.</text>
</comment>
<dbReference type="PANTHER" id="PTHR30041:SF8">
    <property type="entry name" value="PROTEIN YFFB"/>
    <property type="match status" value="1"/>
</dbReference>
<dbReference type="Proteomes" id="UP000286985">
    <property type="component" value="Unassembled WGS sequence"/>
</dbReference>
<dbReference type="InterPro" id="IPR006660">
    <property type="entry name" value="Arsenate_reductase-like"/>
</dbReference>
<evidence type="ECO:0000256" key="2">
    <source>
        <dbReference type="PROSITE-ProRule" id="PRU01282"/>
    </source>
</evidence>
<dbReference type="Gene3D" id="3.40.30.10">
    <property type="entry name" value="Glutaredoxin"/>
    <property type="match status" value="1"/>
</dbReference>
<dbReference type="SUPFAM" id="SSF52833">
    <property type="entry name" value="Thioredoxin-like"/>
    <property type="match status" value="1"/>
</dbReference>
<keyword evidence="4" id="KW-1185">Reference proteome</keyword>
<dbReference type="NCBIfam" id="TIGR01617">
    <property type="entry name" value="arsC_related"/>
    <property type="match status" value="1"/>
</dbReference>
<organism evidence="3 4">
    <name type="scientific">Pseudidiomarina donghaiensis</name>
    <dbReference type="NCBI Taxonomy" id="519452"/>
    <lineage>
        <taxon>Bacteria</taxon>
        <taxon>Pseudomonadati</taxon>
        <taxon>Pseudomonadota</taxon>
        <taxon>Gammaproteobacteria</taxon>
        <taxon>Alteromonadales</taxon>
        <taxon>Idiomarinaceae</taxon>
        <taxon>Pseudidiomarina</taxon>
    </lineage>
</organism>
<dbReference type="OrthoDB" id="9803749at2"/>
<sequence length="131" mass="15127">MAFHFKNNTSMTRMTNTVVYGIPNCDTVRKARKWLEQQQVTYKFHDVRANPVSAEEIHNWLQQLGIDTVLNKRSTAWRQLSATEQTVTDTADVVALLQRYPTLMKRPLLATNKHYCAGFKEADWRSALELG</sequence>
<gene>
    <name evidence="3" type="ORF">CWE24_11395</name>
</gene>
<dbReference type="STRING" id="519452.SAMN04488139_2390"/>